<feature type="region of interest" description="Disordered" evidence="1">
    <location>
        <begin position="553"/>
        <end position="594"/>
    </location>
</feature>
<dbReference type="PROSITE" id="PS50888">
    <property type="entry name" value="BHLH"/>
    <property type="match status" value="1"/>
</dbReference>
<proteinExistence type="predicted"/>
<organism evidence="3 4">
    <name type="scientific">Elysia chlorotica</name>
    <name type="common">Eastern emerald elysia</name>
    <name type="synonym">Sea slug</name>
    <dbReference type="NCBI Taxonomy" id="188477"/>
    <lineage>
        <taxon>Eukaryota</taxon>
        <taxon>Metazoa</taxon>
        <taxon>Spiralia</taxon>
        <taxon>Lophotrochozoa</taxon>
        <taxon>Mollusca</taxon>
        <taxon>Gastropoda</taxon>
        <taxon>Heterobranchia</taxon>
        <taxon>Euthyneura</taxon>
        <taxon>Panpulmonata</taxon>
        <taxon>Sacoglossa</taxon>
        <taxon>Placobranchoidea</taxon>
        <taxon>Plakobranchidae</taxon>
        <taxon>Elysia</taxon>
    </lineage>
</organism>
<feature type="region of interest" description="Disordered" evidence="1">
    <location>
        <begin position="1"/>
        <end position="25"/>
    </location>
</feature>
<feature type="compositionally biased region" description="Polar residues" evidence="1">
    <location>
        <begin position="570"/>
        <end position="591"/>
    </location>
</feature>
<evidence type="ECO:0000313" key="4">
    <source>
        <dbReference type="Proteomes" id="UP000271974"/>
    </source>
</evidence>
<reference evidence="3 4" key="1">
    <citation type="submission" date="2019-01" db="EMBL/GenBank/DDBJ databases">
        <title>A draft genome assembly of the solar-powered sea slug Elysia chlorotica.</title>
        <authorList>
            <person name="Cai H."/>
            <person name="Li Q."/>
            <person name="Fang X."/>
            <person name="Li J."/>
            <person name="Curtis N.E."/>
            <person name="Altenburger A."/>
            <person name="Shibata T."/>
            <person name="Feng M."/>
            <person name="Maeda T."/>
            <person name="Schwartz J.A."/>
            <person name="Shigenobu S."/>
            <person name="Lundholm N."/>
            <person name="Nishiyama T."/>
            <person name="Yang H."/>
            <person name="Hasebe M."/>
            <person name="Li S."/>
            <person name="Pierce S.K."/>
            <person name="Wang J."/>
        </authorList>
    </citation>
    <scope>NUCLEOTIDE SEQUENCE [LARGE SCALE GENOMIC DNA]</scope>
    <source>
        <strain evidence="3">EC2010</strain>
        <tissue evidence="3">Whole organism of an adult</tissue>
    </source>
</reference>
<comment type="caution">
    <text evidence="3">The sequence shown here is derived from an EMBL/GenBank/DDBJ whole genome shotgun (WGS) entry which is preliminary data.</text>
</comment>
<dbReference type="Pfam" id="PF00010">
    <property type="entry name" value="HLH"/>
    <property type="match status" value="1"/>
</dbReference>
<protein>
    <recommendedName>
        <fullName evidence="2">BHLH domain-containing protein</fullName>
    </recommendedName>
</protein>
<evidence type="ECO:0000256" key="1">
    <source>
        <dbReference type="SAM" id="MobiDB-lite"/>
    </source>
</evidence>
<gene>
    <name evidence="3" type="ORF">EGW08_014987</name>
</gene>
<sequence length="605" mass="66238">MASENPDHAFRRPSNADKKKRVPKKYVGLNDEEIEKKRLRKNEMERARQHAIQASFSKLDGVIPDHMKIHKDGSRLSTLDNASHCIEQLDRKVNYCYQILRADPKHQRLANFLNEGKFGNGDVGVMVRNIGHGGSQNQAHVEGNQQTNENHDNSFTAMTHASLNHNHSNGLPAKNNAFLNHNHSSGLSAMNHASLNHNLSSGLPVINHTSLNHNLSSGLPVMNHASLNHTNGSLFMSHVNQNIRVDPMISNNQSIVQTFDNYMNPYSGNCLMNHSRGTGFKHQTSYTVTNAASEHTHHSLANSMDQQGHVNIPRNPKRKGEEKENCNSCFPSLQRESKNNTRRVPHKKLRKTPLTTCGMSSNQQQQFNITTISQVNVEQRNINQYNIMSYGKSPQHHQHMSISSIQSQYQGQQMNQGQSLQPYQNLGNNSNYLANSQSPGQMNLGQNAVTNQSTAMSDNQMSQEELDVPIGNGTAYAASFDNLINLPSLSPDSLETPATSSGSQSGSTSSCSIHGNVNVTATLARSYESIDDLPCLSPDTIIRTLGPLVEDTPAVASSVSPSGSLSASSNQDSGFGTPSFVSPDGSSSTLPCLSPDTVRRALGHL</sequence>
<dbReference type="Gene3D" id="4.10.280.10">
    <property type="entry name" value="Helix-loop-helix DNA-binding domain"/>
    <property type="match status" value="1"/>
</dbReference>
<dbReference type="Proteomes" id="UP000271974">
    <property type="component" value="Unassembled WGS sequence"/>
</dbReference>
<feature type="compositionally biased region" description="Low complexity" evidence="1">
    <location>
        <begin position="499"/>
        <end position="512"/>
    </location>
</feature>
<dbReference type="AlphaFoldDB" id="A0A433T730"/>
<evidence type="ECO:0000259" key="2">
    <source>
        <dbReference type="PROSITE" id="PS50888"/>
    </source>
</evidence>
<dbReference type="SUPFAM" id="SSF47459">
    <property type="entry name" value="HLH, helix-loop-helix DNA-binding domain"/>
    <property type="match status" value="1"/>
</dbReference>
<dbReference type="GO" id="GO:0046983">
    <property type="term" value="F:protein dimerization activity"/>
    <property type="evidence" value="ECO:0007669"/>
    <property type="project" value="InterPro"/>
</dbReference>
<dbReference type="InterPro" id="IPR011598">
    <property type="entry name" value="bHLH_dom"/>
</dbReference>
<feature type="region of interest" description="Disordered" evidence="1">
    <location>
        <begin position="491"/>
        <end position="512"/>
    </location>
</feature>
<dbReference type="OrthoDB" id="6215023at2759"/>
<dbReference type="InterPro" id="IPR036638">
    <property type="entry name" value="HLH_DNA-bd_sf"/>
</dbReference>
<accession>A0A433T730</accession>
<feature type="compositionally biased region" description="Basic and acidic residues" evidence="1">
    <location>
        <begin position="1"/>
        <end position="17"/>
    </location>
</feature>
<feature type="compositionally biased region" description="Low complexity" evidence="1">
    <location>
        <begin position="553"/>
        <end position="569"/>
    </location>
</feature>
<name>A0A433T730_ELYCH</name>
<evidence type="ECO:0000313" key="3">
    <source>
        <dbReference type="EMBL" id="RUS77254.1"/>
    </source>
</evidence>
<dbReference type="EMBL" id="RQTK01000595">
    <property type="protein sequence ID" value="RUS77254.1"/>
    <property type="molecule type" value="Genomic_DNA"/>
</dbReference>
<feature type="domain" description="BHLH" evidence="2">
    <location>
        <begin position="36"/>
        <end position="89"/>
    </location>
</feature>
<keyword evidence="4" id="KW-1185">Reference proteome</keyword>
<feature type="region of interest" description="Disordered" evidence="1">
    <location>
        <begin position="305"/>
        <end position="346"/>
    </location>
</feature>